<keyword evidence="10 18" id="KW-0328">Glycosyltransferase</keyword>
<protein>
    <recommendedName>
        <fullName evidence="7 18">ATP phosphoribosyltransferase</fullName>
        <shortName evidence="18">ATP-PRT</shortName>
        <shortName evidence="18">ATP-PRTase</shortName>
        <ecNumber evidence="6 18">2.4.2.17</ecNumber>
    </recommendedName>
</protein>
<dbReference type="Pfam" id="PF01634">
    <property type="entry name" value="HisG"/>
    <property type="match status" value="1"/>
</dbReference>
<keyword evidence="13 18" id="KW-0547">Nucleotide-binding</keyword>
<evidence type="ECO:0000256" key="17">
    <source>
        <dbReference type="ARBA" id="ARBA00024861"/>
    </source>
</evidence>
<dbReference type="OrthoDB" id="33116at2157"/>
<dbReference type="PANTHER" id="PTHR21403:SF10">
    <property type="entry name" value="ATP PHOSPHORIBOSYLTRANSFERASE"/>
    <property type="match status" value="1"/>
</dbReference>
<dbReference type="Gene3D" id="3.30.70.120">
    <property type="match status" value="1"/>
</dbReference>
<evidence type="ECO:0000256" key="11">
    <source>
        <dbReference type="ARBA" id="ARBA00022679"/>
    </source>
</evidence>
<dbReference type="PROSITE" id="PS01316">
    <property type="entry name" value="ATP_P_PHORIBOSYLTR"/>
    <property type="match status" value="1"/>
</dbReference>
<dbReference type="InterPro" id="IPR011322">
    <property type="entry name" value="N-reg_PII-like_a/b"/>
</dbReference>
<evidence type="ECO:0000256" key="16">
    <source>
        <dbReference type="ARBA" id="ARBA00023102"/>
    </source>
</evidence>
<evidence type="ECO:0000256" key="9">
    <source>
        <dbReference type="ARBA" id="ARBA00022605"/>
    </source>
</evidence>
<accession>A0A498H0W3</accession>
<keyword evidence="11 18" id="KW-0808">Transferase</keyword>
<dbReference type="FunFam" id="3.30.70.120:FF:000002">
    <property type="entry name" value="ATP phosphoribosyltransferase"/>
    <property type="match status" value="1"/>
</dbReference>
<evidence type="ECO:0000256" key="14">
    <source>
        <dbReference type="ARBA" id="ARBA00022840"/>
    </source>
</evidence>
<evidence type="ECO:0000256" key="7">
    <source>
        <dbReference type="ARBA" id="ARBA00020998"/>
    </source>
</evidence>
<reference evidence="21 22" key="1">
    <citation type="journal article" date="2015" name="Int. J. Syst. Evol. Microbiol.">
        <title>Methanoculleus taiwanensis sp. nov., a methanogen isolated from deep marine sediment at the deformation front area near Taiwan.</title>
        <authorList>
            <person name="Weng C.Y."/>
            <person name="Chen S.C."/>
            <person name="Lai M.C."/>
            <person name="Wu S.Y."/>
            <person name="Lin S."/>
            <person name="Yang T.F."/>
            <person name="Chen P.C."/>
        </authorList>
    </citation>
    <scope>NUCLEOTIDE SEQUENCE [LARGE SCALE GENOMIC DNA]</scope>
    <source>
        <strain evidence="21 22">CYW4</strain>
    </source>
</reference>
<sequence>MTPTTYTKEGRDEYTIRLAMPNKGRIAQPINELIEKSGLHMLDGGERRLITRTHDPHVEILFARPIDIPEYVANGVADIGITGKDMVMERNADVAELLDLQMGRATLVVAVPEESAVGSVGDLAGARVATEFPGITKSFFEQHGIKVSIVTVGGACEATPHLGIADAIVDLSSSGTTLKTNHLRVIDEILASSTILIANKNSMQEKREKIDELVLALESVIRAKGQCYLMMNVHRSAVEDVKNVLPGLGGPTVMDVASSDNVVAVHAVVREERVYQLINQLKRAGAKDILVMPIDRMIR</sequence>
<feature type="domain" description="ATP phosphoribosyltransferase catalytic" evidence="19">
    <location>
        <begin position="64"/>
        <end position="218"/>
    </location>
</feature>
<evidence type="ECO:0000256" key="13">
    <source>
        <dbReference type="ARBA" id="ARBA00022741"/>
    </source>
</evidence>
<keyword evidence="9 18" id="KW-0028">Amino-acid biosynthesis</keyword>
<dbReference type="GO" id="GO:0003879">
    <property type="term" value="F:ATP phosphoribosyltransferase activity"/>
    <property type="evidence" value="ECO:0007669"/>
    <property type="project" value="UniProtKB-UniRule"/>
</dbReference>
<keyword evidence="16 18" id="KW-0368">Histidine biosynthesis</keyword>
<dbReference type="InterPro" id="IPR013115">
    <property type="entry name" value="HisG_C"/>
</dbReference>
<evidence type="ECO:0000313" key="21">
    <source>
        <dbReference type="EMBL" id="RXE55997.1"/>
    </source>
</evidence>
<comment type="activity regulation">
    <text evidence="18">Feedback inhibited by histidine.</text>
</comment>
<name>A0A498H0W3_9EURY</name>
<dbReference type="GO" id="GO:0000287">
    <property type="term" value="F:magnesium ion binding"/>
    <property type="evidence" value="ECO:0007669"/>
    <property type="project" value="UniProtKB-UniRule"/>
</dbReference>
<dbReference type="Pfam" id="PF08029">
    <property type="entry name" value="HisG_C"/>
    <property type="match status" value="1"/>
</dbReference>
<dbReference type="SUPFAM" id="SSF53850">
    <property type="entry name" value="Periplasmic binding protein-like II"/>
    <property type="match status" value="1"/>
</dbReference>
<dbReference type="NCBIfam" id="TIGR03455">
    <property type="entry name" value="HisG_C-term"/>
    <property type="match status" value="1"/>
</dbReference>
<evidence type="ECO:0000256" key="10">
    <source>
        <dbReference type="ARBA" id="ARBA00022676"/>
    </source>
</evidence>
<dbReference type="GO" id="GO:0005524">
    <property type="term" value="F:ATP binding"/>
    <property type="evidence" value="ECO:0007669"/>
    <property type="project" value="UniProtKB-KW"/>
</dbReference>
<dbReference type="InterPro" id="IPR001348">
    <property type="entry name" value="ATP_PRibTrfase_HisG"/>
</dbReference>
<dbReference type="HAMAP" id="MF_00079">
    <property type="entry name" value="HisG_Long"/>
    <property type="match status" value="1"/>
</dbReference>
<comment type="function">
    <text evidence="17 18">Catalyzes the condensation of ATP and 5-phosphoribose 1-diphosphate to form N'-(5'-phosphoribosyl)-ATP (PR-ATP). Has a crucial role in the pathway because the rate of histidine biosynthesis seems to be controlled primarily by regulation of HisG enzymatic activity.</text>
</comment>
<keyword evidence="8 18" id="KW-0963">Cytoplasm</keyword>
<comment type="similarity">
    <text evidence="5 18">Belongs to the ATP phosphoribosyltransferase family. Long subfamily.</text>
</comment>
<dbReference type="PANTHER" id="PTHR21403">
    <property type="entry name" value="ATP PHOSPHORIBOSYLTRANSFERASE ATP-PRTASE"/>
    <property type="match status" value="1"/>
</dbReference>
<evidence type="ECO:0000259" key="19">
    <source>
        <dbReference type="Pfam" id="PF01634"/>
    </source>
</evidence>
<feature type="domain" description="Histidine biosynthesis HisG C-terminal" evidence="20">
    <location>
        <begin position="223"/>
        <end position="295"/>
    </location>
</feature>
<evidence type="ECO:0000256" key="2">
    <source>
        <dbReference type="ARBA" id="ARBA00001946"/>
    </source>
</evidence>
<dbReference type="SUPFAM" id="SSF54913">
    <property type="entry name" value="GlnB-like"/>
    <property type="match status" value="1"/>
</dbReference>
<keyword evidence="14 18" id="KW-0067">ATP-binding</keyword>
<dbReference type="InterPro" id="IPR020621">
    <property type="entry name" value="ATP-PRT_HisG_long"/>
</dbReference>
<dbReference type="EMBL" id="LHQS01000002">
    <property type="protein sequence ID" value="RXE55997.1"/>
    <property type="molecule type" value="Genomic_DNA"/>
</dbReference>
<dbReference type="GO" id="GO:0005737">
    <property type="term" value="C:cytoplasm"/>
    <property type="evidence" value="ECO:0007669"/>
    <property type="project" value="UniProtKB-SubCell"/>
</dbReference>
<evidence type="ECO:0000256" key="18">
    <source>
        <dbReference type="HAMAP-Rule" id="MF_00079"/>
    </source>
</evidence>
<comment type="catalytic activity">
    <reaction evidence="1 18">
        <text>1-(5-phospho-beta-D-ribosyl)-ATP + diphosphate = 5-phospho-alpha-D-ribose 1-diphosphate + ATP</text>
        <dbReference type="Rhea" id="RHEA:18473"/>
        <dbReference type="ChEBI" id="CHEBI:30616"/>
        <dbReference type="ChEBI" id="CHEBI:33019"/>
        <dbReference type="ChEBI" id="CHEBI:58017"/>
        <dbReference type="ChEBI" id="CHEBI:73183"/>
        <dbReference type="EC" id="2.4.2.17"/>
    </reaction>
</comment>
<comment type="cofactor">
    <cofactor evidence="2 18">
        <name>Mg(2+)</name>
        <dbReference type="ChEBI" id="CHEBI:18420"/>
    </cofactor>
</comment>
<dbReference type="Gene3D" id="3.40.190.10">
    <property type="entry name" value="Periplasmic binding protein-like II"/>
    <property type="match status" value="2"/>
</dbReference>
<gene>
    <name evidence="18" type="primary">hisG</name>
    <name evidence="21" type="ORF">ABH15_07295</name>
</gene>
<keyword evidence="15 18" id="KW-0460">Magnesium</keyword>
<organism evidence="21 22">
    <name type="scientific">Methanoculleus taiwanensis</name>
    <dbReference type="NCBI Taxonomy" id="1550565"/>
    <lineage>
        <taxon>Archaea</taxon>
        <taxon>Methanobacteriati</taxon>
        <taxon>Methanobacteriota</taxon>
        <taxon>Stenosarchaea group</taxon>
        <taxon>Methanomicrobia</taxon>
        <taxon>Methanomicrobiales</taxon>
        <taxon>Methanomicrobiaceae</taxon>
        <taxon>Methanoculleus</taxon>
    </lineage>
</organism>
<dbReference type="InterPro" id="IPR018198">
    <property type="entry name" value="ATP_PRibTrfase_CS"/>
</dbReference>
<comment type="caution">
    <text evidence="21">The sequence shown here is derived from an EMBL/GenBank/DDBJ whole genome shotgun (WGS) entry which is preliminary data.</text>
</comment>
<evidence type="ECO:0000256" key="12">
    <source>
        <dbReference type="ARBA" id="ARBA00022723"/>
    </source>
</evidence>
<dbReference type="NCBIfam" id="TIGR00070">
    <property type="entry name" value="hisG"/>
    <property type="match status" value="1"/>
</dbReference>
<proteinExistence type="inferred from homology"/>
<keyword evidence="22" id="KW-1185">Reference proteome</keyword>
<dbReference type="GO" id="GO:0000105">
    <property type="term" value="P:L-histidine biosynthetic process"/>
    <property type="evidence" value="ECO:0007669"/>
    <property type="project" value="UniProtKB-UniRule"/>
</dbReference>
<evidence type="ECO:0000256" key="15">
    <source>
        <dbReference type="ARBA" id="ARBA00022842"/>
    </source>
</evidence>
<dbReference type="EC" id="2.4.2.17" evidence="6 18"/>
<dbReference type="Proteomes" id="UP000290932">
    <property type="component" value="Unassembled WGS sequence"/>
</dbReference>
<evidence type="ECO:0000256" key="3">
    <source>
        <dbReference type="ARBA" id="ARBA00004496"/>
    </source>
</evidence>
<keyword evidence="12 18" id="KW-0479">Metal-binding</keyword>
<evidence type="ECO:0000313" key="22">
    <source>
        <dbReference type="Proteomes" id="UP000290932"/>
    </source>
</evidence>
<evidence type="ECO:0000256" key="5">
    <source>
        <dbReference type="ARBA" id="ARBA00007955"/>
    </source>
</evidence>
<dbReference type="AlphaFoldDB" id="A0A498H0W3"/>
<dbReference type="RefSeq" id="WP_128693715.1">
    <property type="nucleotide sequence ID" value="NZ_LHQS01000002.1"/>
</dbReference>
<comment type="pathway">
    <text evidence="4 18">Amino-acid biosynthesis; L-histidine biosynthesis; L-histidine from 5-phospho-alpha-D-ribose 1-diphosphate: step 1/9.</text>
</comment>
<evidence type="ECO:0000256" key="4">
    <source>
        <dbReference type="ARBA" id="ARBA00004667"/>
    </source>
</evidence>
<evidence type="ECO:0000256" key="1">
    <source>
        <dbReference type="ARBA" id="ARBA00000915"/>
    </source>
</evidence>
<comment type="subcellular location">
    <subcellularLocation>
        <location evidence="3 18">Cytoplasm</location>
    </subcellularLocation>
</comment>
<evidence type="ECO:0000256" key="6">
    <source>
        <dbReference type="ARBA" id="ARBA00011946"/>
    </source>
</evidence>
<dbReference type="InterPro" id="IPR015867">
    <property type="entry name" value="N-reg_PII/ATP_PRibTrfase_C"/>
</dbReference>
<dbReference type="UniPathway" id="UPA00031">
    <property type="reaction ID" value="UER00006"/>
</dbReference>
<dbReference type="InterPro" id="IPR013820">
    <property type="entry name" value="ATP_PRibTrfase_cat"/>
</dbReference>
<evidence type="ECO:0000259" key="20">
    <source>
        <dbReference type="Pfam" id="PF08029"/>
    </source>
</evidence>
<evidence type="ECO:0000256" key="8">
    <source>
        <dbReference type="ARBA" id="ARBA00022490"/>
    </source>
</evidence>